<evidence type="ECO:0000256" key="1">
    <source>
        <dbReference type="ARBA" id="ARBA00022729"/>
    </source>
</evidence>
<feature type="chain" id="PRO_5021850654" evidence="3">
    <location>
        <begin position="29"/>
        <end position="583"/>
    </location>
</feature>
<dbReference type="InterPro" id="IPR027039">
    <property type="entry name" value="Crtac1"/>
</dbReference>
<organism evidence="4 5">
    <name type="scientific">Rosistilla oblonga</name>
    <dbReference type="NCBI Taxonomy" id="2527990"/>
    <lineage>
        <taxon>Bacteria</taxon>
        <taxon>Pseudomonadati</taxon>
        <taxon>Planctomycetota</taxon>
        <taxon>Planctomycetia</taxon>
        <taxon>Pirellulales</taxon>
        <taxon>Pirellulaceae</taxon>
        <taxon>Rosistilla</taxon>
    </lineage>
</organism>
<keyword evidence="5" id="KW-1185">Reference proteome</keyword>
<dbReference type="SUPFAM" id="SSF69318">
    <property type="entry name" value="Integrin alpha N-terminal domain"/>
    <property type="match status" value="1"/>
</dbReference>
<dbReference type="InterPro" id="IPR028994">
    <property type="entry name" value="Integrin_alpha_N"/>
</dbReference>
<dbReference type="PANTHER" id="PTHR16026:SF0">
    <property type="entry name" value="CARTILAGE ACIDIC PROTEIN 1"/>
    <property type="match status" value="1"/>
</dbReference>
<dbReference type="EMBL" id="CP036318">
    <property type="protein sequence ID" value="QDV55755.1"/>
    <property type="molecule type" value="Genomic_DNA"/>
</dbReference>
<dbReference type="Pfam" id="PF13517">
    <property type="entry name" value="FG-GAP_3"/>
    <property type="match status" value="3"/>
</dbReference>
<name>A0A518IRN9_9BACT</name>
<protein>
    <submittedName>
        <fullName evidence="4">FG-GAP repeat protein</fullName>
    </submittedName>
</protein>
<keyword evidence="1 3" id="KW-0732">Signal</keyword>
<feature type="region of interest" description="Disordered" evidence="2">
    <location>
        <begin position="34"/>
        <end position="53"/>
    </location>
</feature>
<evidence type="ECO:0000313" key="4">
    <source>
        <dbReference type="EMBL" id="QDV55755.1"/>
    </source>
</evidence>
<gene>
    <name evidence="4" type="ORF">Mal33_17340</name>
</gene>
<dbReference type="RefSeq" id="WP_145283657.1">
    <property type="nucleotide sequence ID" value="NZ_CP036318.1"/>
</dbReference>
<evidence type="ECO:0000256" key="2">
    <source>
        <dbReference type="SAM" id="MobiDB-lite"/>
    </source>
</evidence>
<reference evidence="4 5" key="1">
    <citation type="submission" date="2019-02" db="EMBL/GenBank/DDBJ databases">
        <title>Deep-cultivation of Planctomycetes and their phenomic and genomic characterization uncovers novel biology.</title>
        <authorList>
            <person name="Wiegand S."/>
            <person name="Jogler M."/>
            <person name="Boedeker C."/>
            <person name="Pinto D."/>
            <person name="Vollmers J."/>
            <person name="Rivas-Marin E."/>
            <person name="Kohn T."/>
            <person name="Peeters S.H."/>
            <person name="Heuer A."/>
            <person name="Rast P."/>
            <person name="Oberbeckmann S."/>
            <person name="Bunk B."/>
            <person name="Jeske O."/>
            <person name="Meyerdierks A."/>
            <person name="Storesund J.E."/>
            <person name="Kallscheuer N."/>
            <person name="Luecker S."/>
            <person name="Lage O.M."/>
            <person name="Pohl T."/>
            <person name="Merkel B.J."/>
            <person name="Hornburger P."/>
            <person name="Mueller R.-W."/>
            <person name="Bruemmer F."/>
            <person name="Labrenz M."/>
            <person name="Spormann A.M."/>
            <person name="Op den Camp H."/>
            <person name="Overmann J."/>
            <person name="Amann R."/>
            <person name="Jetten M.S.M."/>
            <person name="Mascher T."/>
            <person name="Medema M.H."/>
            <person name="Devos D.P."/>
            <person name="Kaster A.-K."/>
            <person name="Ovreas L."/>
            <person name="Rohde M."/>
            <person name="Galperin M.Y."/>
            <person name="Jogler C."/>
        </authorList>
    </citation>
    <scope>NUCLEOTIDE SEQUENCE [LARGE SCALE GENOMIC DNA]</scope>
    <source>
        <strain evidence="4 5">Mal33</strain>
    </source>
</reference>
<dbReference type="AlphaFoldDB" id="A0A518IRN9"/>
<evidence type="ECO:0000256" key="3">
    <source>
        <dbReference type="SAM" id="SignalP"/>
    </source>
</evidence>
<dbReference type="PANTHER" id="PTHR16026">
    <property type="entry name" value="CARTILAGE ACIDIC PROTEIN 1"/>
    <property type="match status" value="1"/>
</dbReference>
<dbReference type="Proteomes" id="UP000316770">
    <property type="component" value="Chromosome"/>
</dbReference>
<dbReference type="InterPro" id="IPR013517">
    <property type="entry name" value="FG-GAP"/>
</dbReference>
<accession>A0A518IRN9</accession>
<sequence precursor="true">MQQIHFDAKRLWLFLGLALAACCSGCNRGETFTAPTTTPPVALPTSAENASPTTDDLPFQNVTEQTGIDFQFHSGRDAGEFAILESLGGGVAVFDLELDGNMDLMFAGGGGLQNQTVTAAACRLYRNTGDLRFVDITPQAGAAADRFYNHGLFPADFDNDGFSDLVVSGYGGLQFYRNQGDGTLQEQRDVGDLPDVTWATSIACGDFNGDGILDLYIPQYVSWSWDEHPQCFANSQGDREVCAPKDFRGLDDMLWLGDGTGRFRDATKTSGLIPGGKGLGAVAADLDFDGDTDIYVANDTTDNFLYMNDGQGVLSESAIIAGVSGDDVGVNTGSMGITTVDSDNDGRLDLWVTNFERELFALYRNDGAAAFTHVSRPAGLAVLGGLYVGFGTVAIDFDFDSDQDLVVANGHVSYRSQHSSFPQEALLLENRGDGTYQRVAAGGYFEESHVGRGLAYGDLDNDGAMELIFCNADEPIAILKADRPEADNFAVIRLIGTQSNRDAIGATIQWNGGGKRGALSRSGGGSYLSQSDPRILMTVPPDAGDIDVSVRWSSGHTESFPFPQDSRHVTWIEGTGNPLAQRP</sequence>
<proteinExistence type="predicted"/>
<dbReference type="Gene3D" id="2.130.10.130">
    <property type="entry name" value="Integrin alpha, N-terminal"/>
    <property type="match status" value="2"/>
</dbReference>
<evidence type="ECO:0000313" key="5">
    <source>
        <dbReference type="Proteomes" id="UP000316770"/>
    </source>
</evidence>
<feature type="signal peptide" evidence="3">
    <location>
        <begin position="1"/>
        <end position="28"/>
    </location>
</feature>